<comment type="caution">
    <text evidence="1">The sequence shown here is derived from an EMBL/GenBank/DDBJ whole genome shotgun (WGS) entry which is preliminary data.</text>
</comment>
<dbReference type="Proteomes" id="UP000663877">
    <property type="component" value="Unassembled WGS sequence"/>
</dbReference>
<protein>
    <submittedName>
        <fullName evidence="1">Uncharacterized protein</fullName>
    </submittedName>
</protein>
<reference evidence="1" key="1">
    <citation type="submission" date="2021-02" db="EMBL/GenBank/DDBJ databases">
        <authorList>
            <person name="Nowell W R."/>
        </authorList>
    </citation>
    <scope>NUCLEOTIDE SEQUENCE</scope>
</reference>
<dbReference type="EMBL" id="CAJNOI010000011">
    <property type="protein sequence ID" value="CAF0787166.1"/>
    <property type="molecule type" value="Genomic_DNA"/>
</dbReference>
<dbReference type="OrthoDB" id="10047049at2759"/>
<evidence type="ECO:0000313" key="2">
    <source>
        <dbReference type="EMBL" id="CAF1243998.1"/>
    </source>
</evidence>
<sequence>MTTTMDIDTCYKQIPSIDITLTRICRNILPKIHDKVQKLTVDQSSMIPVLHAANYPQLYSLTIVDIQEEFLRDCLSNDVVLRDLLIKQITHLNIDIKCRMSLITKAALEKHLSTLKYFSLCGSLYIPTRLYDPVIVPLLSRMINLEKLKLCLRVVRLNSNYIDGNQLYDQFLCSMPKLKRFTFDIKTTVQNQNADIELSSHEQIQRSFVGKFPQQVFAKTLFPLNDSTVRGQVINPQEVDLICKNLGQYLYLSLIVFFNL</sequence>
<evidence type="ECO:0000313" key="4">
    <source>
        <dbReference type="Proteomes" id="UP000663877"/>
    </source>
</evidence>
<dbReference type="AlphaFoldDB" id="A0A813RXD5"/>
<accession>A0A813RXD5</accession>
<proteinExistence type="predicted"/>
<evidence type="ECO:0000313" key="3">
    <source>
        <dbReference type="Proteomes" id="UP000663832"/>
    </source>
</evidence>
<evidence type="ECO:0000313" key="1">
    <source>
        <dbReference type="EMBL" id="CAF0787166.1"/>
    </source>
</evidence>
<keyword evidence="3" id="KW-1185">Reference proteome</keyword>
<name>A0A813RXD5_9BILA</name>
<gene>
    <name evidence="1" type="ORF">BJG266_LOCUS4465</name>
    <name evidence="2" type="ORF">QVE165_LOCUS28136</name>
</gene>
<dbReference type="Proteomes" id="UP000663832">
    <property type="component" value="Unassembled WGS sequence"/>
</dbReference>
<organism evidence="1 4">
    <name type="scientific">Adineta steineri</name>
    <dbReference type="NCBI Taxonomy" id="433720"/>
    <lineage>
        <taxon>Eukaryota</taxon>
        <taxon>Metazoa</taxon>
        <taxon>Spiralia</taxon>
        <taxon>Gnathifera</taxon>
        <taxon>Rotifera</taxon>
        <taxon>Eurotatoria</taxon>
        <taxon>Bdelloidea</taxon>
        <taxon>Adinetida</taxon>
        <taxon>Adinetidae</taxon>
        <taxon>Adineta</taxon>
    </lineage>
</organism>
<dbReference type="EMBL" id="CAJNOM010000218">
    <property type="protein sequence ID" value="CAF1243998.1"/>
    <property type="molecule type" value="Genomic_DNA"/>
</dbReference>